<evidence type="ECO:0008006" key="4">
    <source>
        <dbReference type="Google" id="ProtNLM"/>
    </source>
</evidence>
<keyword evidence="1" id="KW-0732">Signal</keyword>
<dbReference type="RefSeq" id="WP_108105834.1">
    <property type="nucleotide sequence ID" value="NZ_QASN01000007.1"/>
</dbReference>
<feature type="signal peptide" evidence="1">
    <location>
        <begin position="1"/>
        <end position="23"/>
    </location>
</feature>
<sequence length="246" mass="26374">MLKKLTLAISAASAFGLSGFAAAESFDSPAGKFDVSMTATLATDYIWRGQSQTAGNGAIQGSLDIAHESGLYAGVWASNVDDFAFPGNNGGANIEVDYYVGFAGSITEDISYDLAWATYVYPEASVFNTDEILASVSAYGFTVGAKYAYDPQSRLYTYLAYEHELPYGIGLGLTYGQSDYKDPLNAGVDNGEKYDDWSVGISKTLVGLDVSLTYTDTDIKSSTCTVWYGKDDYCDTNVTLAVSKSF</sequence>
<proteinExistence type="predicted"/>
<dbReference type="OrthoDB" id="9793561at2"/>
<gene>
    <name evidence="2" type="ORF">DBO85_04930</name>
</gene>
<evidence type="ECO:0000313" key="3">
    <source>
        <dbReference type="Proteomes" id="UP000244064"/>
    </source>
</evidence>
<keyword evidence="3" id="KW-1185">Reference proteome</keyword>
<reference evidence="2 3" key="1">
    <citation type="submission" date="2018-04" db="EMBL/GenBank/DDBJ databases">
        <title>Pseudomonas sp. nov., isolated from mangrove soil.</title>
        <authorList>
            <person name="Chen C."/>
        </authorList>
    </citation>
    <scope>NUCLEOTIDE SEQUENCE [LARGE SCALE GENOMIC DNA]</scope>
    <source>
        <strain evidence="2 3">TC-11</strain>
    </source>
</reference>
<name>A0A2T5PCS0_9PSED</name>
<dbReference type="InterPro" id="IPR010239">
    <property type="entry name" value="CHP02001"/>
</dbReference>
<dbReference type="Proteomes" id="UP000244064">
    <property type="component" value="Unassembled WGS sequence"/>
</dbReference>
<evidence type="ECO:0000313" key="2">
    <source>
        <dbReference type="EMBL" id="PTU75487.1"/>
    </source>
</evidence>
<evidence type="ECO:0000256" key="1">
    <source>
        <dbReference type="SAM" id="SignalP"/>
    </source>
</evidence>
<dbReference type="EMBL" id="QASN01000007">
    <property type="protein sequence ID" value="PTU75487.1"/>
    <property type="molecule type" value="Genomic_DNA"/>
</dbReference>
<organism evidence="2 3">
    <name type="scientific">Pseudomonas mangrovi</name>
    <dbReference type="NCBI Taxonomy" id="2161748"/>
    <lineage>
        <taxon>Bacteria</taxon>
        <taxon>Pseudomonadati</taxon>
        <taxon>Pseudomonadota</taxon>
        <taxon>Gammaproteobacteria</taxon>
        <taxon>Pseudomonadales</taxon>
        <taxon>Pseudomonadaceae</taxon>
        <taxon>Pseudomonas</taxon>
    </lineage>
</organism>
<accession>A0A2T5PCS0</accession>
<dbReference type="Pfam" id="PF09694">
    <property type="entry name" value="Gcw_chp"/>
    <property type="match status" value="1"/>
</dbReference>
<protein>
    <recommendedName>
        <fullName evidence="4">Porin</fullName>
    </recommendedName>
</protein>
<comment type="caution">
    <text evidence="2">The sequence shown here is derived from an EMBL/GenBank/DDBJ whole genome shotgun (WGS) entry which is preliminary data.</text>
</comment>
<dbReference type="NCBIfam" id="TIGR02001">
    <property type="entry name" value="gcw_chp"/>
    <property type="match status" value="1"/>
</dbReference>
<dbReference type="AlphaFoldDB" id="A0A2T5PCS0"/>
<feature type="chain" id="PRO_5015450625" description="Porin" evidence="1">
    <location>
        <begin position="24"/>
        <end position="246"/>
    </location>
</feature>